<dbReference type="Gene3D" id="1.10.287.770">
    <property type="entry name" value="YojJ-like"/>
    <property type="match status" value="1"/>
</dbReference>
<dbReference type="InterPro" id="IPR001873">
    <property type="entry name" value="ENaC"/>
</dbReference>
<dbReference type="AlphaFoldDB" id="A0A7I8W8I5"/>
<dbReference type="EMBL" id="CAJFCJ010000019">
    <property type="protein sequence ID" value="CAD5123941.1"/>
    <property type="molecule type" value="Genomic_DNA"/>
</dbReference>
<comment type="similarity">
    <text evidence="11">Belongs to the amiloride-sensitive sodium channel (TC 1.A.6) family.</text>
</comment>
<keyword evidence="5 12" id="KW-1133">Transmembrane helix</keyword>
<evidence type="ECO:0000256" key="6">
    <source>
        <dbReference type="ARBA" id="ARBA00023053"/>
    </source>
</evidence>
<sequence>MKEEREYWDFERRRRSSTKRKVAELEVPDGWSTVWYNFTQTTTLHGINKVTESTPFIWRRIIWLIIVLAGLTVFGYQMFNSIQYYFNRPVTVNIAINYNESIRFPSVTLCNQNVFRMTAAAKHKLYPLIDALYTANTKAINFTDYQLNLTLVDLYKKTAHRKEDMITECRWDSEPCSLADFVEVYTDHGVCFTFNKAKSAAVRYINSTGARRGLSVKVNLEQYEYMKGPNNAAGLKILVHDQDEVPLVRELGQAIPPSSRALVGLKITQVNNLKYPYGKCNDSEYLRFYKSYSIPACKVECKLKHVVEDCKCREAYMPHVRSRENFPRVCTLNETRHCVMAALKKKYACNCATSCQKRMFEASISYSTTSEFDTDRILHSEQIHDLQKKFIMAREVAQKVKSYIRIKDEEAVYRVNETAKRLQTAFGRIDGVLMHLYEFVERKRSEHLCRNEFHRNVALYTADRLTTTEFIVSWNSFAEGLLVPVATSMKRLLNDVEYVVEESSRDDSKEMMSETRRSISVQLKLILECLKEFDSVIQTFSRGRVTLDENDRKINLSYTLLQKLIPRSIIKRKWSKEKDNFIALNDTLNQTYTDLLTIKKEFAKANIETSVIDDTVKKLRIGASKLITLRHYLEEQVIHSLRDDIRRKTNYFEKKYALFVKEKGDLLMLLGNVKDLMMDLNNSIWPVFTNLINVSIAYLKLPHARKTNLAGHLLGEQVSHKLQEFQVLFNDIRARTRNFNHDWQKFTNTYVGVLESIGTEEMTRQFYKTLKKYKKDITKLNITDWCPYCSNCYNVTETLSFDLPWLEGRRHIEMYIENEVKAQMEKLRSESEMSKIVGDLDEQFYQVFLQWRRNIEEFQKGNEIDVNFISNNFMEVDIFMRELFYEKVEQQIGYEITNLWSDIGGSMGLFIGGSVLTLFEVIDTIFHHIFKSSMLKRKERKLKKQQMKMLDRS</sequence>
<proteinExistence type="inferred from homology"/>
<keyword evidence="2 11" id="KW-0813">Transport</keyword>
<keyword evidence="9 11" id="KW-0739">Sodium transport</keyword>
<evidence type="ECO:0000313" key="13">
    <source>
        <dbReference type="EMBL" id="CAD5123941.1"/>
    </source>
</evidence>
<accession>A0A7I8W8I5</accession>
<gene>
    <name evidence="13" type="ORF">DGYR_LOCUS11568</name>
</gene>
<evidence type="ECO:0000256" key="1">
    <source>
        <dbReference type="ARBA" id="ARBA00004141"/>
    </source>
</evidence>
<protein>
    <submittedName>
        <fullName evidence="13">DgyrCDS12248</fullName>
    </submittedName>
</protein>
<evidence type="ECO:0000256" key="7">
    <source>
        <dbReference type="ARBA" id="ARBA00023065"/>
    </source>
</evidence>
<dbReference type="PRINTS" id="PR01078">
    <property type="entry name" value="AMINACHANNEL"/>
</dbReference>
<evidence type="ECO:0000256" key="2">
    <source>
        <dbReference type="ARBA" id="ARBA00022448"/>
    </source>
</evidence>
<dbReference type="Gene3D" id="2.60.470.10">
    <property type="entry name" value="Acid-sensing ion channels like domains"/>
    <property type="match status" value="1"/>
</dbReference>
<keyword evidence="8 12" id="KW-0472">Membrane</keyword>
<name>A0A7I8W8I5_9ANNE</name>
<evidence type="ECO:0000313" key="14">
    <source>
        <dbReference type="Proteomes" id="UP000549394"/>
    </source>
</evidence>
<feature type="transmembrane region" description="Helical" evidence="12">
    <location>
        <begin position="61"/>
        <end position="79"/>
    </location>
</feature>
<keyword evidence="7 11" id="KW-0406">Ion transport</keyword>
<keyword evidence="6" id="KW-0915">Sodium</keyword>
<evidence type="ECO:0000256" key="3">
    <source>
        <dbReference type="ARBA" id="ARBA00022461"/>
    </source>
</evidence>
<evidence type="ECO:0000256" key="9">
    <source>
        <dbReference type="ARBA" id="ARBA00023201"/>
    </source>
</evidence>
<evidence type="ECO:0000256" key="10">
    <source>
        <dbReference type="ARBA" id="ARBA00023303"/>
    </source>
</evidence>
<feature type="transmembrane region" description="Helical" evidence="12">
    <location>
        <begin position="907"/>
        <end position="930"/>
    </location>
</feature>
<dbReference type="PANTHER" id="PTHR11690">
    <property type="entry name" value="AMILORIDE-SENSITIVE SODIUM CHANNEL-RELATED"/>
    <property type="match status" value="1"/>
</dbReference>
<evidence type="ECO:0000256" key="4">
    <source>
        <dbReference type="ARBA" id="ARBA00022692"/>
    </source>
</evidence>
<evidence type="ECO:0000256" key="12">
    <source>
        <dbReference type="SAM" id="Phobius"/>
    </source>
</evidence>
<keyword evidence="4 11" id="KW-0812">Transmembrane</keyword>
<evidence type="ECO:0000256" key="11">
    <source>
        <dbReference type="RuleBase" id="RU000679"/>
    </source>
</evidence>
<comment type="caution">
    <text evidence="13">The sequence shown here is derived from an EMBL/GenBank/DDBJ whole genome shotgun (WGS) entry which is preliminary data.</text>
</comment>
<organism evidence="13 14">
    <name type="scientific">Dimorphilus gyrociliatus</name>
    <dbReference type="NCBI Taxonomy" id="2664684"/>
    <lineage>
        <taxon>Eukaryota</taxon>
        <taxon>Metazoa</taxon>
        <taxon>Spiralia</taxon>
        <taxon>Lophotrochozoa</taxon>
        <taxon>Annelida</taxon>
        <taxon>Polychaeta</taxon>
        <taxon>Polychaeta incertae sedis</taxon>
        <taxon>Dinophilidae</taxon>
        <taxon>Dimorphilus</taxon>
    </lineage>
</organism>
<dbReference type="OrthoDB" id="6502088at2759"/>
<comment type="subcellular location">
    <subcellularLocation>
        <location evidence="1">Membrane</location>
        <topology evidence="1">Multi-pass membrane protein</topology>
    </subcellularLocation>
</comment>
<evidence type="ECO:0000256" key="5">
    <source>
        <dbReference type="ARBA" id="ARBA00022989"/>
    </source>
</evidence>
<keyword evidence="14" id="KW-1185">Reference proteome</keyword>
<dbReference type="GO" id="GO:0015280">
    <property type="term" value="F:ligand-gated sodium channel activity"/>
    <property type="evidence" value="ECO:0007669"/>
    <property type="project" value="TreeGrafter"/>
</dbReference>
<evidence type="ECO:0000256" key="8">
    <source>
        <dbReference type="ARBA" id="ARBA00023136"/>
    </source>
</evidence>
<keyword evidence="10 11" id="KW-0407">Ion channel</keyword>
<dbReference type="GO" id="GO:0005886">
    <property type="term" value="C:plasma membrane"/>
    <property type="evidence" value="ECO:0007669"/>
    <property type="project" value="TreeGrafter"/>
</dbReference>
<reference evidence="13 14" key="1">
    <citation type="submission" date="2020-08" db="EMBL/GenBank/DDBJ databases">
        <authorList>
            <person name="Hejnol A."/>
        </authorList>
    </citation>
    <scope>NUCLEOTIDE SEQUENCE [LARGE SCALE GENOMIC DNA]</scope>
</reference>
<dbReference type="Proteomes" id="UP000549394">
    <property type="component" value="Unassembled WGS sequence"/>
</dbReference>
<dbReference type="Pfam" id="PF00858">
    <property type="entry name" value="ASC"/>
    <property type="match status" value="2"/>
</dbReference>
<keyword evidence="3 11" id="KW-0894">Sodium channel</keyword>